<name>A0AC34F350_9BILA</name>
<organism evidence="1 2">
    <name type="scientific">Panagrolaimus sp. ES5</name>
    <dbReference type="NCBI Taxonomy" id="591445"/>
    <lineage>
        <taxon>Eukaryota</taxon>
        <taxon>Metazoa</taxon>
        <taxon>Ecdysozoa</taxon>
        <taxon>Nematoda</taxon>
        <taxon>Chromadorea</taxon>
        <taxon>Rhabditida</taxon>
        <taxon>Tylenchina</taxon>
        <taxon>Panagrolaimomorpha</taxon>
        <taxon>Panagrolaimoidea</taxon>
        <taxon>Panagrolaimidae</taxon>
        <taxon>Panagrolaimus</taxon>
    </lineage>
</organism>
<dbReference type="Proteomes" id="UP000887579">
    <property type="component" value="Unplaced"/>
</dbReference>
<evidence type="ECO:0000313" key="2">
    <source>
        <dbReference type="WBParaSite" id="ES5_v2.g11366.t1"/>
    </source>
</evidence>
<accession>A0AC34F350</accession>
<dbReference type="WBParaSite" id="ES5_v2.g11366.t1">
    <property type="protein sequence ID" value="ES5_v2.g11366.t1"/>
    <property type="gene ID" value="ES5_v2.g11366"/>
</dbReference>
<protein>
    <submittedName>
        <fullName evidence="2">5'-nucleotidase</fullName>
    </submittedName>
</protein>
<reference evidence="2" key="1">
    <citation type="submission" date="2022-11" db="UniProtKB">
        <authorList>
            <consortium name="WormBaseParasite"/>
        </authorList>
    </citation>
    <scope>IDENTIFICATION</scope>
</reference>
<evidence type="ECO:0000313" key="1">
    <source>
        <dbReference type="Proteomes" id="UP000887579"/>
    </source>
</evidence>
<proteinExistence type="predicted"/>
<sequence>MTAAAFIKSSDQFGNQTNSKSNSLWNKKDLLPTSYTSIPLILDKEEEKSSNVNKSTLSLHIAAYENLIEASNAFNEEERRSEIKTKESGLVKKWKNSKQAFTGYDASVLQNPFEFPRQQQDNQNNKPENMQFKASQKLLNPNLPEASLSATTAVTPTVLSSSSSASSIGTAKLPSTIITAAPVEGEAKKHKKDPSQRIFVGRSLRLEKIKFYGFDMDYTLANYKSPQYETLLFDRTIERLIQIGYPEDLKQFTYDPNFPVRGLWFDTHYGNLLKVDGFGNILIGVHGTKSMKPHEIEEFYPNKFIKLVENRVYVLNTLFNLPDMYIFAKLVDYYDNLSSYKKTADKTGVRSGEAVMSYKSITQDVVTAVNWVHISGGMKDYILQNIEKYIHKADELRNMMNQLRSAGAKTFLLTNSEYKYTHGVMTYLAGPDWPQLFDIAIVDAKKPAWFCETSVFRQVDTTTGTLKVGMHAGQLKRGNVYAGGSCDGLKRLMKFRGKDVLYVGDHIFGDVLRSKKNRGWRTFLVIPELTHELTVWTDRHQLFEQLETFDATLGKIYKNLDFRSTNNDQQRSTIDDAVKAIRKVTHEMDQAYGLLGSLFRSGTRTTFFATQVERYADLYSSSTYNLIHYPKFYFFRAPMMLLPHESTVDHLAKITDKRKKPGQSVVGSRQPSLCHEDTEDDGALEEKNPPSEQIDSEVNEHSSKDYAKKGDSKN</sequence>